<dbReference type="RefSeq" id="WP_100912256.1">
    <property type="nucleotide sequence ID" value="NZ_CP022435.1"/>
</dbReference>
<comment type="caution">
    <text evidence="1">The sequence shown here is derived from an EMBL/GenBank/DDBJ whole genome shotgun (WGS) entry which is preliminary data.</text>
</comment>
<evidence type="ECO:0000313" key="1">
    <source>
        <dbReference type="EMBL" id="MTD01839.1"/>
    </source>
</evidence>
<proteinExistence type="predicted"/>
<evidence type="ECO:0000313" key="2">
    <source>
        <dbReference type="Proteomes" id="UP000483839"/>
    </source>
</evidence>
<accession>A0A6L6G9L2</accession>
<reference evidence="1 2" key="1">
    <citation type="submission" date="2019-11" db="EMBL/GenBank/DDBJ databases">
        <title>Streptococcus uberis isolated from clinical mastitis cases on a southeastern Queensland dairy.</title>
        <authorList>
            <person name="Workentine M.L."/>
            <person name="Price R."/>
            <person name="Olchowy T."/>
        </authorList>
    </citation>
    <scope>NUCLEOTIDE SEQUENCE [LARGE SCALE GENOMIC DNA]</scope>
    <source>
        <strain evidence="1 2">OLC4459-A17</strain>
    </source>
</reference>
<dbReference type="AlphaFoldDB" id="A0A6L6G9L2"/>
<dbReference type="Proteomes" id="UP000483839">
    <property type="component" value="Unassembled WGS sequence"/>
</dbReference>
<name>A0A6L6G9L2_STRUB</name>
<dbReference type="EMBL" id="WLXI01000043">
    <property type="protein sequence ID" value="MTD01839.1"/>
    <property type="molecule type" value="Genomic_DNA"/>
</dbReference>
<protein>
    <submittedName>
        <fullName evidence="1">Uncharacterized protein</fullName>
    </submittedName>
</protein>
<organism evidence="1 2">
    <name type="scientific">Streptococcus uberis</name>
    <dbReference type="NCBI Taxonomy" id="1349"/>
    <lineage>
        <taxon>Bacteria</taxon>
        <taxon>Bacillati</taxon>
        <taxon>Bacillota</taxon>
        <taxon>Bacilli</taxon>
        <taxon>Lactobacillales</taxon>
        <taxon>Streptococcaceae</taxon>
        <taxon>Streptococcus</taxon>
    </lineage>
</organism>
<gene>
    <name evidence="1" type="ORF">GKS16_06105</name>
</gene>
<sequence length="84" mass="9852">MNLQQTLDDLVATLADRLADEAIEALKHREETTWLTQQELMEHEDCSWQFIKQMESFGLQSIKQGKTKKYCLADVNEIKHLMKN</sequence>